<keyword evidence="3" id="KW-1185">Reference proteome</keyword>
<dbReference type="KEGG" id="abe:ARB_00792"/>
<dbReference type="HOGENOM" id="CLU_1204516_0_0_1"/>
<dbReference type="AlphaFoldDB" id="D4AX65"/>
<accession>D4AX65</accession>
<evidence type="ECO:0000313" key="3">
    <source>
        <dbReference type="Proteomes" id="UP000008866"/>
    </source>
</evidence>
<sequence length="230" mass="25616">MGIDIPSLKLAVDNAHVLLDSVTSRLLLQHCFNHGKLTSLRRDSAICGNEMVYINPLLDWNPPSLLFISTSPPKQANPLKTPPKEPFFTSSLANTTASGTHLSYQRTYIYIYIYIKKHQEQVAKMPAQNNNTNNTNNNDAGNNNAGNTNAGNTNAGNDNTGNNGLGNARRFILTLSRIDRVIIYDTRTGAITQTALSARRRLRPRNVTTPLRNNNKGRDNKEEKEKKKKT</sequence>
<dbReference type="EMBL" id="ABSU01000016">
    <property type="protein sequence ID" value="EFE32270.1"/>
    <property type="molecule type" value="Genomic_DNA"/>
</dbReference>
<evidence type="ECO:0000256" key="1">
    <source>
        <dbReference type="SAM" id="MobiDB-lite"/>
    </source>
</evidence>
<feature type="compositionally biased region" description="Basic and acidic residues" evidence="1">
    <location>
        <begin position="216"/>
        <end position="230"/>
    </location>
</feature>
<gene>
    <name evidence="2" type="ORF">ARB_00792</name>
</gene>
<dbReference type="RefSeq" id="XP_003012910.1">
    <property type="nucleotide sequence ID" value="XM_003012864.1"/>
</dbReference>
<feature type="region of interest" description="Disordered" evidence="1">
    <location>
        <begin position="195"/>
        <end position="230"/>
    </location>
</feature>
<dbReference type="GeneID" id="9522988"/>
<dbReference type="Proteomes" id="UP000008866">
    <property type="component" value="Unassembled WGS sequence"/>
</dbReference>
<reference evidence="3" key="1">
    <citation type="journal article" date="2011" name="Genome Biol.">
        <title>Comparative and functional genomics provide insights into the pathogenicity of dermatophytic fungi.</title>
        <authorList>
            <person name="Burmester A."/>
            <person name="Shelest E."/>
            <person name="Gloeckner G."/>
            <person name="Heddergott C."/>
            <person name="Schindler S."/>
            <person name="Staib P."/>
            <person name="Heidel A."/>
            <person name="Felder M."/>
            <person name="Petzold A."/>
            <person name="Szafranski K."/>
            <person name="Feuermann M."/>
            <person name="Pedruzzi I."/>
            <person name="Priebe S."/>
            <person name="Groth M."/>
            <person name="Winkler R."/>
            <person name="Li W."/>
            <person name="Kniemeyer O."/>
            <person name="Schroeckh V."/>
            <person name="Hertweck C."/>
            <person name="Hube B."/>
            <person name="White T.C."/>
            <person name="Platzer M."/>
            <person name="Guthke R."/>
            <person name="Heitman J."/>
            <person name="Woestemeyer J."/>
            <person name="Zipfel P.F."/>
            <person name="Monod M."/>
            <person name="Brakhage A.A."/>
        </authorList>
    </citation>
    <scope>NUCLEOTIDE SEQUENCE [LARGE SCALE GENOMIC DNA]</scope>
    <source>
        <strain evidence="3">ATCC MYA-4681 / CBS 112371</strain>
    </source>
</reference>
<feature type="compositionally biased region" description="Low complexity" evidence="1">
    <location>
        <begin position="129"/>
        <end position="165"/>
    </location>
</feature>
<organism evidence="2 3">
    <name type="scientific">Arthroderma benhamiae (strain ATCC MYA-4681 / CBS 112371)</name>
    <name type="common">Trichophyton mentagrophytes</name>
    <dbReference type="NCBI Taxonomy" id="663331"/>
    <lineage>
        <taxon>Eukaryota</taxon>
        <taxon>Fungi</taxon>
        <taxon>Dikarya</taxon>
        <taxon>Ascomycota</taxon>
        <taxon>Pezizomycotina</taxon>
        <taxon>Eurotiomycetes</taxon>
        <taxon>Eurotiomycetidae</taxon>
        <taxon>Onygenales</taxon>
        <taxon>Arthrodermataceae</taxon>
        <taxon>Trichophyton</taxon>
    </lineage>
</organism>
<proteinExistence type="predicted"/>
<protein>
    <submittedName>
        <fullName evidence="2">Uncharacterized protein</fullName>
    </submittedName>
</protein>
<comment type="caution">
    <text evidence="2">The sequence shown here is derived from an EMBL/GenBank/DDBJ whole genome shotgun (WGS) entry which is preliminary data.</text>
</comment>
<name>D4AX65_ARTBC</name>
<evidence type="ECO:0000313" key="2">
    <source>
        <dbReference type="EMBL" id="EFE32270.1"/>
    </source>
</evidence>
<feature type="region of interest" description="Disordered" evidence="1">
    <location>
        <begin position="127"/>
        <end position="165"/>
    </location>
</feature>